<dbReference type="InterPro" id="IPR047801">
    <property type="entry name" value="Peptidase_C45"/>
</dbReference>
<proteinExistence type="predicted"/>
<dbReference type="Pfam" id="PF03417">
    <property type="entry name" value="AAT"/>
    <property type="match status" value="1"/>
</dbReference>
<keyword evidence="3" id="KW-1185">Reference proteome</keyword>
<reference evidence="3" key="1">
    <citation type="journal article" date="2019" name="Int. J. Syst. Evol. Microbiol.">
        <title>The Global Catalogue of Microorganisms (GCM) 10K type strain sequencing project: providing services to taxonomists for standard genome sequencing and annotation.</title>
        <authorList>
            <consortium name="The Broad Institute Genomics Platform"/>
            <consortium name="The Broad Institute Genome Sequencing Center for Infectious Disease"/>
            <person name="Wu L."/>
            <person name="Ma J."/>
        </authorList>
    </citation>
    <scope>NUCLEOTIDE SEQUENCE [LARGE SCALE GENOMIC DNA]</scope>
    <source>
        <strain evidence="3">CCM 7043</strain>
    </source>
</reference>
<dbReference type="Proteomes" id="UP001597114">
    <property type="component" value="Unassembled WGS sequence"/>
</dbReference>
<evidence type="ECO:0000259" key="1">
    <source>
        <dbReference type="Pfam" id="PF03417"/>
    </source>
</evidence>
<dbReference type="Gene3D" id="3.60.60.10">
    <property type="entry name" value="Penicillin V Acylase, Chain A"/>
    <property type="match status" value="1"/>
</dbReference>
<gene>
    <name evidence="2" type="ORF">ACFSJD_02400</name>
</gene>
<dbReference type="InterPro" id="IPR005079">
    <property type="entry name" value="Peptidase_C45_hydrolase"/>
</dbReference>
<evidence type="ECO:0000313" key="2">
    <source>
        <dbReference type="EMBL" id="MFD1516318.1"/>
    </source>
</evidence>
<comment type="caution">
    <text evidence="2">The sequence shown here is derived from an EMBL/GenBank/DDBJ whole genome shotgun (WGS) entry which is preliminary data.</text>
</comment>
<accession>A0ABW4ENP9</accession>
<protein>
    <submittedName>
        <fullName evidence="2">C45 family peptidase</fullName>
    </submittedName>
</protein>
<dbReference type="InterPro" id="IPR047794">
    <property type="entry name" value="C45_proenzyme-like"/>
</dbReference>
<dbReference type="PANTHER" id="PTHR34180:SF1">
    <property type="entry name" value="BETA-ALANYL-DOPAMINE_CARCININE HYDROLASE"/>
    <property type="match status" value="1"/>
</dbReference>
<dbReference type="PANTHER" id="PTHR34180">
    <property type="entry name" value="PEPTIDASE C45"/>
    <property type="match status" value="1"/>
</dbReference>
<feature type="domain" description="Peptidase C45 hydrolase" evidence="1">
    <location>
        <begin position="120"/>
        <end position="364"/>
    </location>
</feature>
<dbReference type="InterPro" id="IPR029055">
    <property type="entry name" value="Ntn_hydrolases_N"/>
</dbReference>
<evidence type="ECO:0000313" key="3">
    <source>
        <dbReference type="Proteomes" id="UP001597114"/>
    </source>
</evidence>
<sequence length="387" mass="41708">MTTTTGSVRSEIVAGSTADFMLVRHVIASGSQAEIGRVLAEEARSTYGWTPVPTSDRVLARARRRWFERNWPQQHARLQGVAEAVGVDYEADAFHLDGLTGVPDGSACSAAYCPPGSTAEGHALLGRNYDFFTTSQAALFAMLAGRQVEDSGPPMAARPYVLASVPDDGPATTLITMNELDGCMEGVNEHGLAVALLIADSENVSAPIDAWPQVGLASAQLPRFLLDTCASVEDAKAALLDAKQYDLGTPLHYLVGDASGAAFVWERGPGGDEHITESDGALCVTNHLLHRNPDVAALPEDNAESMLSYQRYRALHGSTGGAMSAARLRESLDEIRFDAATAESYPVRTLWRTVFDLQERSMSTHFFLGEDETGLRYSEEMVFTAVH</sequence>
<dbReference type="EMBL" id="JBHUCO010000002">
    <property type="protein sequence ID" value="MFD1516318.1"/>
    <property type="molecule type" value="Genomic_DNA"/>
</dbReference>
<name>A0ABW4ENP9_9PSEU</name>
<dbReference type="RefSeq" id="WP_344723147.1">
    <property type="nucleotide sequence ID" value="NZ_BAAAUS010000017.1"/>
</dbReference>
<dbReference type="NCBIfam" id="NF040521">
    <property type="entry name" value="C45_proenzyme"/>
    <property type="match status" value="1"/>
</dbReference>
<dbReference type="SUPFAM" id="SSF56235">
    <property type="entry name" value="N-terminal nucleophile aminohydrolases (Ntn hydrolases)"/>
    <property type="match status" value="1"/>
</dbReference>
<organism evidence="2 3">
    <name type="scientific">Pseudonocardia yunnanensis</name>
    <dbReference type="NCBI Taxonomy" id="58107"/>
    <lineage>
        <taxon>Bacteria</taxon>
        <taxon>Bacillati</taxon>
        <taxon>Actinomycetota</taxon>
        <taxon>Actinomycetes</taxon>
        <taxon>Pseudonocardiales</taxon>
        <taxon>Pseudonocardiaceae</taxon>
        <taxon>Pseudonocardia</taxon>
    </lineage>
</organism>